<dbReference type="InterPro" id="IPR016032">
    <property type="entry name" value="Sig_transdc_resp-reg_C-effctor"/>
</dbReference>
<dbReference type="SUPFAM" id="SSF52172">
    <property type="entry name" value="CheY-like"/>
    <property type="match status" value="1"/>
</dbReference>
<gene>
    <name evidence="4" type="ORF">GRQ65_19500</name>
</gene>
<keyword evidence="5" id="KW-1185">Reference proteome</keyword>
<reference evidence="4 5" key="1">
    <citation type="submission" date="2019-12" db="EMBL/GenBank/DDBJ databases">
        <authorList>
            <person name="Kun Z."/>
        </authorList>
    </citation>
    <scope>NUCLEOTIDE SEQUENCE [LARGE SCALE GENOMIC DNA]</scope>
    <source>
        <strain evidence="4 5">YIM 123512</strain>
    </source>
</reference>
<evidence type="ECO:0000256" key="2">
    <source>
        <dbReference type="SAM" id="MobiDB-lite"/>
    </source>
</evidence>
<feature type="domain" description="HTH luxR-type" evidence="3">
    <location>
        <begin position="144"/>
        <end position="209"/>
    </location>
</feature>
<dbReference type="Proteomes" id="UP000473325">
    <property type="component" value="Unassembled WGS sequence"/>
</dbReference>
<accession>A0A6L7F3C9</accession>
<dbReference type="SUPFAM" id="SSF46894">
    <property type="entry name" value="C-terminal effector domain of the bipartite response regulators"/>
    <property type="match status" value="1"/>
</dbReference>
<evidence type="ECO:0000313" key="5">
    <source>
        <dbReference type="Proteomes" id="UP000473325"/>
    </source>
</evidence>
<evidence type="ECO:0000256" key="1">
    <source>
        <dbReference type="ARBA" id="ARBA00023125"/>
    </source>
</evidence>
<protein>
    <submittedName>
        <fullName evidence="4">DNA-binding response regulator</fullName>
    </submittedName>
</protein>
<dbReference type="Pfam" id="PF00196">
    <property type="entry name" value="GerE"/>
    <property type="match status" value="1"/>
</dbReference>
<dbReference type="InterPro" id="IPR000792">
    <property type="entry name" value="Tscrpt_reg_LuxR_C"/>
</dbReference>
<dbReference type="CDD" id="cd06170">
    <property type="entry name" value="LuxR_C_like"/>
    <property type="match status" value="1"/>
</dbReference>
<feature type="compositionally biased region" description="Polar residues" evidence="2">
    <location>
        <begin position="124"/>
        <end position="137"/>
    </location>
</feature>
<dbReference type="EMBL" id="WUEK01000014">
    <property type="protein sequence ID" value="MXG91732.1"/>
    <property type="molecule type" value="Genomic_DNA"/>
</dbReference>
<dbReference type="SMART" id="SM00421">
    <property type="entry name" value="HTH_LUXR"/>
    <property type="match status" value="1"/>
</dbReference>
<proteinExistence type="predicted"/>
<evidence type="ECO:0000313" key="4">
    <source>
        <dbReference type="EMBL" id="MXG91732.1"/>
    </source>
</evidence>
<dbReference type="InterPro" id="IPR011006">
    <property type="entry name" value="CheY-like_superfamily"/>
</dbReference>
<feature type="region of interest" description="Disordered" evidence="2">
    <location>
        <begin position="123"/>
        <end position="148"/>
    </location>
</feature>
<comment type="caution">
    <text evidence="4">The sequence shown here is derived from an EMBL/GenBank/DDBJ whole genome shotgun (WGS) entry which is preliminary data.</text>
</comment>
<dbReference type="Gene3D" id="3.40.50.2300">
    <property type="match status" value="1"/>
</dbReference>
<keyword evidence="1 4" id="KW-0238">DNA-binding</keyword>
<name>A0A6L7F3C9_9ACTN</name>
<dbReference type="PRINTS" id="PR00038">
    <property type="entry name" value="HTHLUXR"/>
</dbReference>
<dbReference type="AlphaFoldDB" id="A0A6L7F3C9"/>
<dbReference type="PROSITE" id="PS50043">
    <property type="entry name" value="HTH_LUXR_2"/>
    <property type="match status" value="1"/>
</dbReference>
<dbReference type="PANTHER" id="PTHR43214">
    <property type="entry name" value="TWO-COMPONENT RESPONSE REGULATOR"/>
    <property type="match status" value="1"/>
</dbReference>
<evidence type="ECO:0000259" key="3">
    <source>
        <dbReference type="PROSITE" id="PS50043"/>
    </source>
</evidence>
<dbReference type="GO" id="GO:0003677">
    <property type="term" value="F:DNA binding"/>
    <property type="evidence" value="ECO:0007669"/>
    <property type="project" value="UniProtKB-KW"/>
</dbReference>
<dbReference type="InterPro" id="IPR039420">
    <property type="entry name" value="WalR-like"/>
</dbReference>
<organism evidence="4 5">
    <name type="scientific">Nocardioides flavescens</name>
    <dbReference type="NCBI Taxonomy" id="2691959"/>
    <lineage>
        <taxon>Bacteria</taxon>
        <taxon>Bacillati</taxon>
        <taxon>Actinomycetota</taxon>
        <taxon>Actinomycetes</taxon>
        <taxon>Propionibacteriales</taxon>
        <taxon>Nocardioidaceae</taxon>
        <taxon>Nocardioides</taxon>
    </lineage>
</organism>
<dbReference type="PANTHER" id="PTHR43214:SF43">
    <property type="entry name" value="TWO-COMPONENT RESPONSE REGULATOR"/>
    <property type="match status" value="1"/>
</dbReference>
<dbReference type="GO" id="GO:0006355">
    <property type="term" value="P:regulation of DNA-templated transcription"/>
    <property type="evidence" value="ECO:0007669"/>
    <property type="project" value="InterPro"/>
</dbReference>
<sequence>MTSHTASKGGTGRRPVLVSVVNDYPLVVAGVQHLLQPFGERVALTAGPRQRPDVVLYDTFGRAQGPTMRVGELLTRTRSRHLAVYSWNLSEPLVRASFEAGASGYLFKGLPAEQLVEALERVSAGTQVSPQPSSRTKAPSGADWPGRAQGLSVREAEIVALITRGLTNEEIAEQTFLSINSVKTYIRTAYRKMGVTRRPQAVLWGVQHHMTASLGGDEPES</sequence>